<comment type="caution">
    <text evidence="1">The sequence shown here is derived from an EMBL/GenBank/DDBJ whole genome shotgun (WGS) entry which is preliminary data.</text>
</comment>
<evidence type="ECO:0000313" key="2">
    <source>
        <dbReference type="Proteomes" id="UP000295453"/>
    </source>
</evidence>
<accession>A0A4R1C0Z6</accession>
<organism evidence="1 2">
    <name type="scientific">Nocardioides jejuensis</name>
    <dbReference type="NCBI Taxonomy" id="2502782"/>
    <lineage>
        <taxon>Bacteria</taxon>
        <taxon>Bacillati</taxon>
        <taxon>Actinomycetota</taxon>
        <taxon>Actinomycetes</taxon>
        <taxon>Propionibacteriales</taxon>
        <taxon>Nocardioidaceae</taxon>
        <taxon>Nocardioides</taxon>
    </lineage>
</organism>
<evidence type="ECO:0000313" key="1">
    <source>
        <dbReference type="EMBL" id="TCJ24139.1"/>
    </source>
</evidence>
<keyword evidence="2" id="KW-1185">Reference proteome</keyword>
<evidence type="ECO:0008006" key="3">
    <source>
        <dbReference type="Google" id="ProtNLM"/>
    </source>
</evidence>
<dbReference type="OrthoDB" id="9796999at2"/>
<proteinExistence type="predicted"/>
<gene>
    <name evidence="1" type="ORF">EPD65_09565</name>
</gene>
<dbReference type="RefSeq" id="WP_131583510.1">
    <property type="nucleotide sequence ID" value="NZ_SJZJ01000014.1"/>
</dbReference>
<dbReference type="Proteomes" id="UP000295453">
    <property type="component" value="Unassembled WGS sequence"/>
</dbReference>
<sequence>MSGTPGGSPERPALFFSGPAEFAQWLAAHHDSAPDLWMGLRKKHVADRGLTWEDAVIEALCWGWIDSKVERIDDDAVRQRWTPRRPGSSWSRINIAAVERLTAEGRMQPSGLAVFAARKIAPSGYTHEHDGEAVLPEAYLALMAADAKATAFWEIATPSYRKICVVWVNGAKQQATRDRRMAQLLEDHAAGRVIPSQRYGEQPKWVERAAAAAAQA</sequence>
<dbReference type="Pfam" id="PF13376">
    <property type="entry name" value="OmdA"/>
    <property type="match status" value="1"/>
</dbReference>
<dbReference type="EMBL" id="SJZJ01000014">
    <property type="protein sequence ID" value="TCJ24139.1"/>
    <property type="molecule type" value="Genomic_DNA"/>
</dbReference>
<dbReference type="AlphaFoldDB" id="A0A4R1C0Z6"/>
<protein>
    <recommendedName>
        <fullName evidence="3">Bacteriocin-protection protein</fullName>
    </recommendedName>
</protein>
<name>A0A4R1C0Z6_9ACTN</name>
<reference evidence="1 2" key="1">
    <citation type="submission" date="2019-03" db="EMBL/GenBank/DDBJ databases">
        <authorList>
            <person name="Kim M.K.M."/>
        </authorList>
    </citation>
    <scope>NUCLEOTIDE SEQUENCE [LARGE SCALE GENOMIC DNA]</scope>
    <source>
        <strain evidence="1 2">18JY15-6</strain>
    </source>
</reference>